<sequence length="116" mass="12669">MGKKQKGNNSTGSISPSRSVSGGLLPIPSTPPCSNDSSSNYTSSQIAWTSHQKIKQNLTDGKVVEVTTSGAESPKLPRVPPEVMRTTKERHQKGLMSPWIYQLLSQVNLFVELNLF</sequence>
<reference evidence="3" key="1">
    <citation type="submission" date="2025-08" db="UniProtKB">
        <authorList>
            <consortium name="RefSeq"/>
        </authorList>
    </citation>
    <scope>IDENTIFICATION</scope>
    <source>
        <tissue evidence="3">Muscle</tissue>
    </source>
</reference>
<feature type="compositionally biased region" description="Low complexity" evidence="1">
    <location>
        <begin position="34"/>
        <end position="44"/>
    </location>
</feature>
<proteinExistence type="predicted"/>
<name>A0ABM1TL19_LIMPO</name>
<accession>A0ABM1TL19</accession>
<feature type="compositionally biased region" description="Polar residues" evidence="1">
    <location>
        <begin position="7"/>
        <end position="20"/>
    </location>
</feature>
<evidence type="ECO:0000313" key="3">
    <source>
        <dbReference type="RefSeq" id="XP_022256575.1"/>
    </source>
</evidence>
<keyword evidence="2" id="KW-1185">Reference proteome</keyword>
<protein>
    <submittedName>
        <fullName evidence="3">Uncharacterized protein LOC111089087</fullName>
    </submittedName>
</protein>
<dbReference type="RefSeq" id="XP_022256575.1">
    <property type="nucleotide sequence ID" value="XM_022400867.1"/>
</dbReference>
<dbReference type="Proteomes" id="UP000694941">
    <property type="component" value="Unplaced"/>
</dbReference>
<dbReference type="GeneID" id="111089087"/>
<evidence type="ECO:0000313" key="2">
    <source>
        <dbReference type="Proteomes" id="UP000694941"/>
    </source>
</evidence>
<feature type="region of interest" description="Disordered" evidence="1">
    <location>
        <begin position="1"/>
        <end position="46"/>
    </location>
</feature>
<evidence type="ECO:0000256" key="1">
    <source>
        <dbReference type="SAM" id="MobiDB-lite"/>
    </source>
</evidence>
<organism evidence="2 3">
    <name type="scientific">Limulus polyphemus</name>
    <name type="common">Atlantic horseshoe crab</name>
    <dbReference type="NCBI Taxonomy" id="6850"/>
    <lineage>
        <taxon>Eukaryota</taxon>
        <taxon>Metazoa</taxon>
        <taxon>Ecdysozoa</taxon>
        <taxon>Arthropoda</taxon>
        <taxon>Chelicerata</taxon>
        <taxon>Merostomata</taxon>
        <taxon>Xiphosura</taxon>
        <taxon>Limulidae</taxon>
        <taxon>Limulus</taxon>
    </lineage>
</organism>
<gene>
    <name evidence="3" type="primary">LOC111089087</name>
</gene>